<sequence>MVDNLLSEDGILELKQKISRRQKNRFSASAHFLQSVLLFSLLT</sequence>
<evidence type="ECO:0000313" key="1">
    <source>
        <dbReference type="EMBL" id="AMK54458.1"/>
    </source>
</evidence>
<accession>A0A140DUY1</accession>
<dbReference type="AlphaFoldDB" id="A0A140DUY1"/>
<proteinExistence type="predicted"/>
<dbReference type="Proteomes" id="UP000069771">
    <property type="component" value="Chromosome"/>
</dbReference>
<protein>
    <submittedName>
        <fullName evidence="1">Uncharacterized protein</fullName>
    </submittedName>
</protein>
<gene>
    <name evidence="1" type="ORF">AALO17_13240</name>
</gene>
<reference evidence="1 2" key="1">
    <citation type="journal article" date="2016" name="Gut Pathog.">
        <title>Whole genome sequencing of "Faecalibaculum rodentium" ALO17, isolated from C57BL/6J laboratory mouse feces.</title>
        <authorList>
            <person name="Lim S."/>
            <person name="Chang D.H."/>
            <person name="Ahn S."/>
            <person name="Kim B.C."/>
        </authorList>
    </citation>
    <scope>NUCLEOTIDE SEQUENCE [LARGE SCALE GENOMIC DNA]</scope>
    <source>
        <strain evidence="1 2">Alo17</strain>
    </source>
</reference>
<name>A0A140DUY1_9FIRM</name>
<organism evidence="1 2">
    <name type="scientific">Faecalibaculum rodentium</name>
    <dbReference type="NCBI Taxonomy" id="1702221"/>
    <lineage>
        <taxon>Bacteria</taxon>
        <taxon>Bacillati</taxon>
        <taxon>Bacillota</taxon>
        <taxon>Erysipelotrichia</taxon>
        <taxon>Erysipelotrichales</taxon>
        <taxon>Erysipelotrichaceae</taxon>
        <taxon>Faecalibaculum</taxon>
    </lineage>
</organism>
<evidence type="ECO:0000313" key="2">
    <source>
        <dbReference type="Proteomes" id="UP000069771"/>
    </source>
</evidence>
<dbReference type="EMBL" id="CP011391">
    <property type="protein sequence ID" value="AMK54458.1"/>
    <property type="molecule type" value="Genomic_DNA"/>
</dbReference>
<keyword evidence="2" id="KW-1185">Reference proteome</keyword>
<dbReference type="STRING" id="1702221.AALO17_13240"/>
<dbReference type="KEGG" id="fro:AALO17_13240"/>